<sequence>MNVKRIALILLILMLEPLVLAQPILVVNVTPEEVGGFPGDTLTVNVTVKNVGNETAENVSIYAMDSIPGVLFTQGFVSSLTPNSSYTFPMKIYLIKPEAGLYDVTIVSRVGNQVSECTLKLKVRSVVNFTLSIEGEERYLYGTNVTFTLGVDSQSNLLLYGDVKVIVFGENGKIIYTRTFKPMISSWGNWEKELNIGKLPVGNYTVKLLADFYGRKKTGTYNFSVYRRPLTFTAYFNSGKIIAEVREKGKPVKGVKVWINDREYLTDEDGRVEVEVTDPGVYIVRANLDGIIKEQIVNVERPIIVTSQVNGTLIVRVLDSKGSPIKGIPVVFKIGGEEKYEITNKLGIAEFNVSDIWGPGEVEIRSDKYLPASKKISIKKFERKQITTTPSSPTPSKTKPRITETNVTENLTASIPQEVTTTPITPGKKVDLPLIVLIVAFAVTLASSSYLAFLRPIVIEDSVDRYYFVRVKAPRLRGLKNFRFEKQASVKSAWASKGKVKIEGSKVVWEIQELEPEEEATLQLILS</sequence>
<keyword evidence="1" id="KW-1133">Transmembrane helix</keyword>
<protein>
    <recommendedName>
        <fullName evidence="2">CARDB domain-containing protein</fullName>
    </recommendedName>
</protein>
<dbReference type="PIR" id="D75127">
    <property type="entry name" value="D75127"/>
</dbReference>
<dbReference type="InterPro" id="IPR011635">
    <property type="entry name" value="CARDB"/>
</dbReference>
<dbReference type="STRING" id="272844.PAB0553"/>
<feature type="domain" description="CARDB" evidence="2">
    <location>
        <begin position="23"/>
        <end position="117"/>
    </location>
</feature>
<accession>Q9V0H0</accession>
<feature type="transmembrane region" description="Helical" evidence="1">
    <location>
        <begin position="432"/>
        <end position="453"/>
    </location>
</feature>
<dbReference type="Pfam" id="PF07705">
    <property type="entry name" value="CARDB"/>
    <property type="match status" value="1"/>
</dbReference>
<dbReference type="Gene3D" id="2.60.40.10">
    <property type="entry name" value="Immunoglobulins"/>
    <property type="match status" value="1"/>
</dbReference>
<keyword evidence="1" id="KW-0812">Transmembrane</keyword>
<gene>
    <name evidence="3" type="ORF">PAB0553</name>
</gene>
<name>Q9V0H0_PYRAB</name>
<proteinExistence type="predicted"/>
<evidence type="ECO:0000313" key="4">
    <source>
        <dbReference type="Proteomes" id="UP000000810"/>
    </source>
</evidence>
<dbReference type="InterPro" id="IPR013783">
    <property type="entry name" value="Ig-like_fold"/>
</dbReference>
<dbReference type="eggNOG" id="arCOG05791">
    <property type="taxonomic scope" value="Archaea"/>
</dbReference>
<dbReference type="AlphaFoldDB" id="Q9V0H0"/>
<keyword evidence="1" id="KW-0472">Membrane</keyword>
<keyword evidence="4" id="KW-1185">Reference proteome</keyword>
<dbReference type="EMBL" id="AJ248285">
    <property type="protein sequence ID" value="CAB49733.1"/>
    <property type="molecule type" value="Genomic_DNA"/>
</dbReference>
<dbReference type="Proteomes" id="UP000000810">
    <property type="component" value="Chromosome"/>
</dbReference>
<dbReference type="KEGG" id="pab:PAB0553"/>
<reference evidence="3 4" key="1">
    <citation type="journal article" date="2003" name="Mol. Microbiol.">
        <title>An integrated analysis of the genome of the hyperthermophilic archaeon Pyrococcus abyssi.</title>
        <authorList>
            <person name="Cohen G."/>
            <person name="Barbe V."/>
            <person name="Flament D."/>
            <person name="Galperin M."/>
            <person name="Heilig R."/>
            <person name="Ripp R."/>
            <person name="Lecompte O."/>
            <person name="Prieur D."/>
            <person name="Poch O."/>
            <person name="Quellerou J."/>
            <person name="Thierry J.C."/>
            <person name="Van der Oost J."/>
            <person name="Weissenbach J."/>
            <person name="Zivanovic Y."/>
            <person name="Forterre P."/>
        </authorList>
    </citation>
    <scope>NUCLEOTIDE SEQUENCE [LARGE SCALE GENOMIC DNA]</scope>
    <source>
        <strain evidence="4">GE5 / Orsay</strain>
    </source>
</reference>
<evidence type="ECO:0000259" key="2">
    <source>
        <dbReference type="Pfam" id="PF07705"/>
    </source>
</evidence>
<dbReference type="PATRIC" id="fig|272844.11.peg.864"/>
<dbReference type="PhylomeDB" id="Q9V0H0"/>
<organism evidence="3 4">
    <name type="scientific">Pyrococcus abyssi (strain GE5 / Orsay)</name>
    <dbReference type="NCBI Taxonomy" id="272844"/>
    <lineage>
        <taxon>Archaea</taxon>
        <taxon>Methanobacteriati</taxon>
        <taxon>Methanobacteriota</taxon>
        <taxon>Thermococci</taxon>
        <taxon>Thermococcales</taxon>
        <taxon>Thermococcaceae</taxon>
        <taxon>Pyrococcus</taxon>
    </lineage>
</organism>
<dbReference type="HOGENOM" id="CLU_529600_0_0_2"/>
<evidence type="ECO:0000256" key="1">
    <source>
        <dbReference type="SAM" id="Phobius"/>
    </source>
</evidence>
<evidence type="ECO:0000313" key="3">
    <source>
        <dbReference type="EMBL" id="CAB49733.1"/>
    </source>
</evidence>